<dbReference type="SUPFAM" id="SSF51556">
    <property type="entry name" value="Metallo-dependent hydrolases"/>
    <property type="match status" value="1"/>
</dbReference>
<name>A0ABX1JMF6_9MICC</name>
<feature type="domain" description="Amidohydrolase-related" evidence="2">
    <location>
        <begin position="58"/>
        <end position="409"/>
    </location>
</feature>
<dbReference type="Proteomes" id="UP000523795">
    <property type="component" value="Unassembled WGS sequence"/>
</dbReference>
<dbReference type="Pfam" id="PF01979">
    <property type="entry name" value="Amidohydro_1"/>
    <property type="match status" value="1"/>
</dbReference>
<proteinExistence type="predicted"/>
<sequence>MKKTIWAADYVVTMNAGLEVLAGGAVVVAGRDIVDVGPAADMAARHSGAELVRLQDRVLMPGLVNAHHHSGVLRGTAEHLPVWEWLRLHIDPMHRVLRPEEARAAAWLCYAEGLLAGTTTIVDMWRFMDGAARAAEALGNRLVTVNYVGAHPDHGYFDTPDDNERMLEEWTGAAGGRVKPWVGLEHPFYADEAGQRRAVQLACRYGTGLYTHCSQSEQELALFTRRYGCRPAFALEKMGFLDTPRTLLAHAVWLDDAEIELLASRGAGVSHNPASNMKLASGMAPGAQMLAAGMNVGLGTDGEKENNNLDMFEEMKVASLLGKLRSMDAAAMDSWTVLRMATTGGAAAIGQADRIGSLEPGKRAGLIAVRTDTPRMTPLIGQGRYANIHHNLVHAVRGSDVDLAMVDGQVGVAGGQLLTADLQDIIGRARAAVPGLFRRRSAWLEAAGEPAGLFSGRQPG</sequence>
<organism evidence="3 4">
    <name type="scientific">Arthrobacter deserti</name>
    <dbReference type="NCBI Taxonomy" id="1742687"/>
    <lineage>
        <taxon>Bacteria</taxon>
        <taxon>Bacillati</taxon>
        <taxon>Actinomycetota</taxon>
        <taxon>Actinomycetes</taxon>
        <taxon>Micrococcales</taxon>
        <taxon>Micrococcaceae</taxon>
        <taxon>Arthrobacter</taxon>
    </lineage>
</organism>
<dbReference type="InterPro" id="IPR032466">
    <property type="entry name" value="Metal_Hydrolase"/>
</dbReference>
<dbReference type="Gene3D" id="3.20.20.140">
    <property type="entry name" value="Metal-dependent hydrolases"/>
    <property type="match status" value="1"/>
</dbReference>
<dbReference type="PANTHER" id="PTHR43794">
    <property type="entry name" value="AMINOHYDROLASE SSNA-RELATED"/>
    <property type="match status" value="1"/>
</dbReference>
<evidence type="ECO:0000313" key="4">
    <source>
        <dbReference type="Proteomes" id="UP000523795"/>
    </source>
</evidence>
<dbReference type="EMBL" id="JAAZSR010000096">
    <property type="protein sequence ID" value="NKX50488.1"/>
    <property type="molecule type" value="Genomic_DNA"/>
</dbReference>
<accession>A0ABX1JMF6</accession>
<dbReference type="PANTHER" id="PTHR43794:SF11">
    <property type="entry name" value="AMIDOHYDROLASE-RELATED DOMAIN-CONTAINING PROTEIN"/>
    <property type="match status" value="1"/>
</dbReference>
<evidence type="ECO:0000256" key="1">
    <source>
        <dbReference type="ARBA" id="ARBA00022801"/>
    </source>
</evidence>
<dbReference type="InterPro" id="IPR006680">
    <property type="entry name" value="Amidohydro-rel"/>
</dbReference>
<dbReference type="SUPFAM" id="SSF51338">
    <property type="entry name" value="Composite domain of metallo-dependent hydrolases"/>
    <property type="match status" value="1"/>
</dbReference>
<evidence type="ECO:0000313" key="3">
    <source>
        <dbReference type="EMBL" id="NKX50488.1"/>
    </source>
</evidence>
<reference evidence="3 4" key="1">
    <citation type="submission" date="2020-04" db="EMBL/GenBank/DDBJ databases">
        <authorList>
            <person name="Liu S."/>
        </authorList>
    </citation>
    <scope>NUCLEOTIDE SEQUENCE [LARGE SCALE GENOMIC DNA]</scope>
    <source>
        <strain evidence="3 4">CGMCC 1.15091</strain>
    </source>
</reference>
<evidence type="ECO:0000259" key="2">
    <source>
        <dbReference type="Pfam" id="PF01979"/>
    </source>
</evidence>
<protein>
    <submittedName>
        <fullName evidence="3">Amidohydrolase</fullName>
    </submittedName>
</protein>
<comment type="caution">
    <text evidence="3">The sequence shown here is derived from an EMBL/GenBank/DDBJ whole genome shotgun (WGS) entry which is preliminary data.</text>
</comment>
<dbReference type="InterPro" id="IPR050287">
    <property type="entry name" value="MTA/SAH_deaminase"/>
</dbReference>
<keyword evidence="4" id="KW-1185">Reference proteome</keyword>
<dbReference type="Gene3D" id="2.30.40.10">
    <property type="entry name" value="Urease, subunit C, domain 1"/>
    <property type="match status" value="1"/>
</dbReference>
<gene>
    <name evidence="3" type="ORF">HER39_07890</name>
</gene>
<dbReference type="CDD" id="cd01298">
    <property type="entry name" value="ATZ_TRZ_like"/>
    <property type="match status" value="1"/>
</dbReference>
<keyword evidence="1" id="KW-0378">Hydrolase</keyword>
<dbReference type="InterPro" id="IPR011059">
    <property type="entry name" value="Metal-dep_hydrolase_composite"/>
</dbReference>